<dbReference type="GO" id="GO:0004632">
    <property type="term" value="F:phosphopantothenate--cysteine ligase activity"/>
    <property type="evidence" value="ECO:0007669"/>
    <property type="project" value="UniProtKB-UniRule"/>
</dbReference>
<comment type="catalytic activity">
    <reaction evidence="3 4">
        <text>N-[(R)-4-phosphopantothenoyl]-L-cysteine + H(+) = (R)-4'-phosphopantetheine + CO2</text>
        <dbReference type="Rhea" id="RHEA:16793"/>
        <dbReference type="ChEBI" id="CHEBI:15378"/>
        <dbReference type="ChEBI" id="CHEBI:16526"/>
        <dbReference type="ChEBI" id="CHEBI:59458"/>
        <dbReference type="ChEBI" id="CHEBI:61723"/>
        <dbReference type="EC" id="4.1.1.36"/>
    </reaction>
</comment>
<comment type="catalytic activity">
    <reaction evidence="3 4">
        <text>(R)-4'-phosphopantothenate + L-cysteine + CTP = N-[(R)-4-phosphopantothenoyl]-L-cysteine + CMP + diphosphate + H(+)</text>
        <dbReference type="Rhea" id="RHEA:19397"/>
        <dbReference type="ChEBI" id="CHEBI:10986"/>
        <dbReference type="ChEBI" id="CHEBI:15378"/>
        <dbReference type="ChEBI" id="CHEBI:33019"/>
        <dbReference type="ChEBI" id="CHEBI:35235"/>
        <dbReference type="ChEBI" id="CHEBI:37563"/>
        <dbReference type="ChEBI" id="CHEBI:59458"/>
        <dbReference type="ChEBI" id="CHEBI:60377"/>
        <dbReference type="EC" id="6.3.2.5"/>
    </reaction>
</comment>
<feature type="domain" description="DNA/pantothenate metabolism flavoprotein C-terminal" evidence="6">
    <location>
        <begin position="189"/>
        <end position="411"/>
    </location>
</feature>
<keyword evidence="3" id="KW-0511">Multifunctional enzyme</keyword>
<dbReference type="InterPro" id="IPR003382">
    <property type="entry name" value="Flavoprotein"/>
</dbReference>
<dbReference type="UniPathway" id="UPA00241">
    <property type="reaction ID" value="UER00353"/>
</dbReference>
<dbReference type="InterPro" id="IPR007085">
    <property type="entry name" value="DNA/pantothenate-metab_flavo_C"/>
</dbReference>
<feature type="binding site" evidence="3">
    <location>
        <position position="354"/>
    </location>
    <ligand>
        <name>CTP</name>
        <dbReference type="ChEBI" id="CHEBI:37563"/>
    </ligand>
</feature>
<dbReference type="GO" id="GO:0010181">
    <property type="term" value="F:FMN binding"/>
    <property type="evidence" value="ECO:0007669"/>
    <property type="project" value="UniProtKB-UniRule"/>
</dbReference>
<dbReference type="EC" id="6.3.2.5" evidence="3"/>
<evidence type="ECO:0000256" key="2">
    <source>
        <dbReference type="ARBA" id="ARBA00023239"/>
    </source>
</evidence>
<dbReference type="OrthoDB" id="9802554at2"/>
<proteinExistence type="inferred from homology"/>
<dbReference type="Proteomes" id="UP000031928">
    <property type="component" value="Chromosome"/>
</dbReference>
<dbReference type="GO" id="GO:0015937">
    <property type="term" value="P:coenzyme A biosynthetic process"/>
    <property type="evidence" value="ECO:0007669"/>
    <property type="project" value="UniProtKB-UniRule"/>
</dbReference>
<dbReference type="NCBIfam" id="TIGR00521">
    <property type="entry name" value="coaBC_dfp"/>
    <property type="match status" value="1"/>
</dbReference>
<dbReference type="KEGG" id="cmq:B840_06705"/>
<feature type="binding site" evidence="3">
    <location>
        <position position="283"/>
    </location>
    <ligand>
        <name>CTP</name>
        <dbReference type="ChEBI" id="CHEBI:37563"/>
    </ligand>
</feature>
<dbReference type="InterPro" id="IPR035929">
    <property type="entry name" value="CoaB-like_sf"/>
</dbReference>
<dbReference type="SUPFAM" id="SSF102645">
    <property type="entry name" value="CoaB-like"/>
    <property type="match status" value="1"/>
</dbReference>
<feature type="region of interest" description="Phosphopantothenate--cysteine ligase" evidence="3">
    <location>
        <begin position="194"/>
        <end position="414"/>
    </location>
</feature>
<evidence type="ECO:0000313" key="7">
    <source>
        <dbReference type="EMBL" id="AJK68946.1"/>
    </source>
</evidence>
<dbReference type="EC" id="4.1.1.36" evidence="3"/>
<dbReference type="EMBL" id="CP007790">
    <property type="protein sequence ID" value="AJK68946.1"/>
    <property type="molecule type" value="Genomic_DNA"/>
</dbReference>
<dbReference type="GO" id="GO:0046872">
    <property type="term" value="F:metal ion binding"/>
    <property type="evidence" value="ECO:0007669"/>
    <property type="project" value="UniProtKB-KW"/>
</dbReference>
<evidence type="ECO:0000256" key="1">
    <source>
        <dbReference type="ARBA" id="ARBA00022793"/>
    </source>
</evidence>
<comment type="similarity">
    <text evidence="3 4">In the N-terminal section; belongs to the HFCD (homo-oligomeric flavin containing Cys decarboxylase) superfamily.</text>
</comment>
<reference evidence="7 8" key="1">
    <citation type="submission" date="2014-05" db="EMBL/GenBank/DDBJ databases">
        <title>Complete genome sequence of Corynebacterium marinum DSM 44953.</title>
        <authorList>
            <person name="Schaffert L."/>
            <person name="Albersmeier A."/>
            <person name="Kalinowski J."/>
            <person name="Ruckert C."/>
        </authorList>
    </citation>
    <scope>NUCLEOTIDE SEQUENCE [LARGE SCALE GENOMIC DNA]</scope>
    <source>
        <strain evidence="7 8">DSM 44953</strain>
    </source>
</reference>
<evidence type="ECO:0000259" key="6">
    <source>
        <dbReference type="Pfam" id="PF04127"/>
    </source>
</evidence>
<comment type="pathway">
    <text evidence="3 4">Cofactor biosynthesis; coenzyme A biosynthesis; CoA from (R)-pantothenate: step 3/5.</text>
</comment>
<comment type="cofactor">
    <cofactor evidence="3">
        <name>Mg(2+)</name>
        <dbReference type="ChEBI" id="CHEBI:18420"/>
    </cofactor>
</comment>
<keyword evidence="3" id="KW-0479">Metal-binding</keyword>
<comment type="pathway">
    <text evidence="3 4">Cofactor biosynthesis; coenzyme A biosynthesis; CoA from (R)-pantothenate: step 2/5.</text>
</comment>
<evidence type="ECO:0000256" key="4">
    <source>
        <dbReference type="RuleBase" id="RU364078"/>
    </source>
</evidence>
<dbReference type="GO" id="GO:0004633">
    <property type="term" value="F:phosphopantothenoylcysteine decarboxylase activity"/>
    <property type="evidence" value="ECO:0007669"/>
    <property type="project" value="UniProtKB-UniRule"/>
</dbReference>
<dbReference type="InterPro" id="IPR005252">
    <property type="entry name" value="CoaBC"/>
</dbReference>
<dbReference type="Pfam" id="PF02441">
    <property type="entry name" value="Flavoprotein"/>
    <property type="match status" value="1"/>
</dbReference>
<keyword evidence="1 3" id="KW-0210">Decarboxylase</keyword>
<keyword evidence="3 4" id="KW-0285">Flavoprotein</keyword>
<evidence type="ECO:0000313" key="8">
    <source>
        <dbReference type="Proteomes" id="UP000031928"/>
    </source>
</evidence>
<comment type="caution">
    <text evidence="3">Lacks conserved residue(s) required for the propagation of feature annotation.</text>
</comment>
<name>A0A0B6TW37_9CORY</name>
<dbReference type="Gene3D" id="3.40.50.1950">
    <property type="entry name" value="Flavin prenyltransferase-like"/>
    <property type="match status" value="1"/>
</dbReference>
<dbReference type="GO" id="GO:0015941">
    <property type="term" value="P:pantothenate catabolic process"/>
    <property type="evidence" value="ECO:0007669"/>
    <property type="project" value="InterPro"/>
</dbReference>
<feature type="binding site" evidence="3">
    <location>
        <begin position="312"/>
        <end position="315"/>
    </location>
    <ligand>
        <name>CTP</name>
        <dbReference type="ChEBI" id="CHEBI:37563"/>
    </ligand>
</feature>
<evidence type="ECO:0000259" key="5">
    <source>
        <dbReference type="Pfam" id="PF02441"/>
    </source>
</evidence>
<comment type="cofactor">
    <cofactor evidence="3">
        <name>FMN</name>
        <dbReference type="ChEBI" id="CHEBI:58210"/>
    </cofactor>
    <text evidence="3">Binds 1 FMN per subunit.</text>
</comment>
<comment type="function">
    <text evidence="4">Catalyzes two steps in the biosynthesis of coenzyme A. In the first step cysteine is conjugated to 4'-phosphopantothenate to form 4-phosphopantothenoylcysteine, in the latter compound is decarboxylated to form 4'-phosphopantotheine.</text>
</comment>
<keyword evidence="3 4" id="KW-0288">FMN</keyword>
<accession>A0A0B6TW37</accession>
<dbReference type="AlphaFoldDB" id="A0A0B6TW37"/>
<feature type="binding site" evidence="3">
    <location>
        <position position="358"/>
    </location>
    <ligand>
        <name>CTP</name>
        <dbReference type="ChEBI" id="CHEBI:37563"/>
    </ligand>
</feature>
<comment type="function">
    <text evidence="3">Catalyzes two sequential steps in the biosynthesis of coenzyme A. In the first step cysteine is conjugated to 4'-phosphopantothenate to form 4-phosphopantothenoylcysteine. In the second step the latter compound is decarboxylated to form 4'-phosphopantotheine.</text>
</comment>
<organism evidence="7 8">
    <name type="scientific">Corynebacterium marinum DSM 44953</name>
    <dbReference type="NCBI Taxonomy" id="1224162"/>
    <lineage>
        <taxon>Bacteria</taxon>
        <taxon>Bacillati</taxon>
        <taxon>Actinomycetota</taxon>
        <taxon>Actinomycetes</taxon>
        <taxon>Mycobacteriales</taxon>
        <taxon>Corynebacteriaceae</taxon>
        <taxon>Corynebacterium</taxon>
    </lineage>
</organism>
<comment type="similarity">
    <text evidence="3 4">In the C-terminal section; belongs to the PPC synthetase family.</text>
</comment>
<dbReference type="PANTHER" id="PTHR14359:SF6">
    <property type="entry name" value="PHOSPHOPANTOTHENOYLCYSTEINE DECARBOXYLASE"/>
    <property type="match status" value="1"/>
</dbReference>
<dbReference type="GO" id="GO:0071513">
    <property type="term" value="C:phosphopantothenoylcysteine decarboxylase complex"/>
    <property type="evidence" value="ECO:0007669"/>
    <property type="project" value="TreeGrafter"/>
</dbReference>
<keyword evidence="3" id="KW-0460">Magnesium</keyword>
<sequence>MTDQHQPRRIVVGVSGGIAAYKACHLVRDLKEAGDDVRVVPTPGALNFVGAATFEALSGHPVSTTVFDAVDEVQHVRIGQEADAVVIAPATADVIARLVAGRADDLLTATVLVATCPVIVVPAMHTEMWRNAATQANVATLRERGVIVLEPAHGRLTGKDTGAGRLPEPDQIAELVRAVLDGANLTPDWQGRKVLITAGGTQENLDPVRFLGNRSSGRQGFALAEIAAHRGAKVRIVAGDTDQLPTPSGAVIEKVGSAREMAAAVEKHAAEADVIIMAAAVADFRPVSEAGAKMKKGSDDDSLTTVRLVENPDILASTVRCRREGAVPAATTIVGFAAETGDGTHSALDFAKAKLERKGCDLLMCNEVGEGRVFGQSRNRGWLLTADGRVSEVADGSKHAVAARILEAVDELRN</sequence>
<dbReference type="STRING" id="1224162.B840_06705"/>
<dbReference type="PANTHER" id="PTHR14359">
    <property type="entry name" value="HOMO-OLIGOMERIC FLAVIN CONTAINING CYS DECARBOXYLASE FAMILY"/>
    <property type="match status" value="1"/>
</dbReference>
<keyword evidence="2 3" id="KW-0456">Lyase</keyword>
<dbReference type="SUPFAM" id="SSF52507">
    <property type="entry name" value="Homo-oligomeric flavin-containing Cys decarboxylases, HFCD"/>
    <property type="match status" value="1"/>
</dbReference>
<keyword evidence="3 4" id="KW-0436">Ligase</keyword>
<dbReference type="HOGENOM" id="CLU_033319_0_3_11"/>
<dbReference type="RefSeq" id="WP_042621500.1">
    <property type="nucleotide sequence ID" value="NZ_CP007790.1"/>
</dbReference>
<evidence type="ECO:0000256" key="3">
    <source>
        <dbReference type="HAMAP-Rule" id="MF_02225"/>
    </source>
</evidence>
<feature type="binding site" evidence="3">
    <location>
        <position position="293"/>
    </location>
    <ligand>
        <name>CTP</name>
        <dbReference type="ChEBI" id="CHEBI:37563"/>
    </ligand>
</feature>
<keyword evidence="8" id="KW-1185">Reference proteome</keyword>
<dbReference type="Pfam" id="PF04127">
    <property type="entry name" value="DFP"/>
    <property type="match status" value="1"/>
</dbReference>
<feature type="binding site" evidence="3">
    <location>
        <position position="336"/>
    </location>
    <ligand>
        <name>CTP</name>
        <dbReference type="ChEBI" id="CHEBI:37563"/>
    </ligand>
</feature>
<feature type="domain" description="Flavoprotein" evidence="5">
    <location>
        <begin position="9"/>
        <end position="178"/>
    </location>
</feature>
<gene>
    <name evidence="3 7" type="primary">coaBC</name>
    <name evidence="7" type="ORF">B840_06705</name>
</gene>
<dbReference type="HAMAP" id="MF_02225">
    <property type="entry name" value="CoaBC"/>
    <property type="match status" value="1"/>
</dbReference>
<protein>
    <recommendedName>
        <fullName evidence="3">Coenzyme A biosynthesis bifunctional protein CoaBC</fullName>
    </recommendedName>
    <alternativeName>
        <fullName evidence="3">DNA/pantothenate metabolism flavoprotein</fullName>
    </alternativeName>
    <alternativeName>
        <fullName evidence="3">Phosphopantothenoylcysteine synthetase/decarboxylase</fullName>
        <shortName evidence="3">PPCS-PPCDC</shortName>
    </alternativeName>
    <domain>
        <recommendedName>
            <fullName evidence="3">Phosphopantothenoylcysteine decarboxylase</fullName>
            <shortName evidence="3">PPC decarboxylase</shortName>
            <shortName evidence="3">PPC-DC</shortName>
            <ecNumber evidence="3">4.1.1.36</ecNumber>
        </recommendedName>
        <alternativeName>
            <fullName evidence="3">CoaC</fullName>
        </alternativeName>
    </domain>
    <domain>
        <recommendedName>
            <fullName evidence="3">Phosphopantothenate--cysteine ligase</fullName>
            <ecNumber evidence="3">6.3.2.5</ecNumber>
        </recommendedName>
        <alternativeName>
            <fullName evidence="3">CoaB</fullName>
        </alternativeName>
        <alternativeName>
            <fullName evidence="3">Phosphopantothenoylcysteine synthetase</fullName>
            <shortName evidence="3">PPC synthetase</shortName>
            <shortName evidence="3">PPC-S</shortName>
        </alternativeName>
    </domain>
</protein>
<dbReference type="InterPro" id="IPR036551">
    <property type="entry name" value="Flavin_trans-like"/>
</dbReference>
<feature type="region of interest" description="Phosphopantothenoylcysteine decarboxylase" evidence="3">
    <location>
        <begin position="1"/>
        <end position="193"/>
    </location>
</feature>
<dbReference type="Gene3D" id="3.40.50.10300">
    <property type="entry name" value="CoaB-like"/>
    <property type="match status" value="1"/>
</dbReference>